<protein>
    <submittedName>
        <fullName evidence="1">Uncharacterized protein</fullName>
    </submittedName>
</protein>
<proteinExistence type="predicted"/>
<sequence length="70" mass="7625">MPVIALSQLVRQAIGDFKPFLGGKEHAREHPADGLDEAVTGLWGTFLHADLMHDSLRIVPKAADFETGKT</sequence>
<name>A0ABQ9WMC8_SAGOE</name>
<keyword evidence="2" id="KW-1185">Reference proteome</keyword>
<organism evidence="1 2">
    <name type="scientific">Saguinus oedipus</name>
    <name type="common">Cotton-top tamarin</name>
    <name type="synonym">Oedipomidas oedipus</name>
    <dbReference type="NCBI Taxonomy" id="9490"/>
    <lineage>
        <taxon>Eukaryota</taxon>
        <taxon>Metazoa</taxon>
        <taxon>Chordata</taxon>
        <taxon>Craniata</taxon>
        <taxon>Vertebrata</taxon>
        <taxon>Euteleostomi</taxon>
        <taxon>Mammalia</taxon>
        <taxon>Eutheria</taxon>
        <taxon>Euarchontoglires</taxon>
        <taxon>Primates</taxon>
        <taxon>Haplorrhini</taxon>
        <taxon>Platyrrhini</taxon>
        <taxon>Cebidae</taxon>
        <taxon>Callitrichinae</taxon>
        <taxon>Saguinus</taxon>
    </lineage>
</organism>
<dbReference type="Proteomes" id="UP001266305">
    <property type="component" value="Unassembled WGS sequence"/>
</dbReference>
<evidence type="ECO:0000313" key="1">
    <source>
        <dbReference type="EMBL" id="KAK2121853.1"/>
    </source>
</evidence>
<comment type="caution">
    <text evidence="1">The sequence shown here is derived from an EMBL/GenBank/DDBJ whole genome shotgun (WGS) entry which is preliminary data.</text>
</comment>
<gene>
    <name evidence="1" type="ORF">P7K49_003239</name>
</gene>
<feature type="non-terminal residue" evidence="1">
    <location>
        <position position="70"/>
    </location>
</feature>
<accession>A0ABQ9WMC8</accession>
<dbReference type="EMBL" id="JASSZA010000001">
    <property type="protein sequence ID" value="KAK2121853.1"/>
    <property type="molecule type" value="Genomic_DNA"/>
</dbReference>
<reference evidence="1 2" key="1">
    <citation type="submission" date="2023-05" db="EMBL/GenBank/DDBJ databases">
        <title>B98-5 Cell Line De Novo Hybrid Assembly: An Optical Mapping Approach.</title>
        <authorList>
            <person name="Kananen K."/>
            <person name="Auerbach J.A."/>
            <person name="Kautto E."/>
            <person name="Blachly J.S."/>
        </authorList>
    </citation>
    <scope>NUCLEOTIDE SEQUENCE [LARGE SCALE GENOMIC DNA]</scope>
    <source>
        <strain evidence="1">B95-8</strain>
        <tissue evidence="1">Cell line</tissue>
    </source>
</reference>
<evidence type="ECO:0000313" key="2">
    <source>
        <dbReference type="Proteomes" id="UP001266305"/>
    </source>
</evidence>